<dbReference type="Proteomes" id="UP000244189">
    <property type="component" value="Unassembled WGS sequence"/>
</dbReference>
<dbReference type="SUPFAM" id="SSF103473">
    <property type="entry name" value="MFS general substrate transporter"/>
    <property type="match status" value="1"/>
</dbReference>
<gene>
    <name evidence="8" type="ORF">C8J26_1342</name>
</gene>
<evidence type="ECO:0000256" key="1">
    <source>
        <dbReference type="ARBA" id="ARBA00004651"/>
    </source>
</evidence>
<accession>A0A2T5GNW8</accession>
<dbReference type="PANTHER" id="PTHR43266">
    <property type="entry name" value="MACROLIDE-EFFLUX PROTEIN"/>
    <property type="match status" value="1"/>
</dbReference>
<feature type="transmembrane region" description="Helical" evidence="7">
    <location>
        <begin position="264"/>
        <end position="283"/>
    </location>
</feature>
<feature type="transmembrane region" description="Helical" evidence="7">
    <location>
        <begin position="111"/>
        <end position="131"/>
    </location>
</feature>
<evidence type="ECO:0000313" key="8">
    <source>
        <dbReference type="EMBL" id="PTQ61024.1"/>
    </source>
</evidence>
<evidence type="ECO:0000256" key="3">
    <source>
        <dbReference type="ARBA" id="ARBA00022475"/>
    </source>
</evidence>
<dbReference type="RefSeq" id="WP_056419976.1">
    <property type="nucleotide sequence ID" value="NZ_JAPZPS010000006.1"/>
</dbReference>
<feature type="transmembrane region" description="Helical" evidence="7">
    <location>
        <begin position="337"/>
        <end position="362"/>
    </location>
</feature>
<dbReference type="PANTHER" id="PTHR43266:SF2">
    <property type="entry name" value="MAJOR FACILITATOR SUPERFAMILY (MFS) PROFILE DOMAIN-CONTAINING PROTEIN"/>
    <property type="match status" value="1"/>
</dbReference>
<organism evidence="8 9">
    <name type="scientific">Sphingomonas aurantiaca</name>
    <dbReference type="NCBI Taxonomy" id="185949"/>
    <lineage>
        <taxon>Bacteria</taxon>
        <taxon>Pseudomonadati</taxon>
        <taxon>Pseudomonadota</taxon>
        <taxon>Alphaproteobacteria</taxon>
        <taxon>Sphingomonadales</taxon>
        <taxon>Sphingomonadaceae</taxon>
        <taxon>Sphingomonas</taxon>
    </lineage>
</organism>
<name>A0A2T5GNW8_9SPHN</name>
<evidence type="ECO:0000313" key="9">
    <source>
        <dbReference type="Proteomes" id="UP000244189"/>
    </source>
</evidence>
<comment type="subcellular location">
    <subcellularLocation>
        <location evidence="1">Cell membrane</location>
        <topology evidence="1">Multi-pass membrane protein</topology>
    </subcellularLocation>
</comment>
<dbReference type="Pfam" id="PF07690">
    <property type="entry name" value="MFS_1"/>
    <property type="match status" value="1"/>
</dbReference>
<dbReference type="InterPro" id="IPR036259">
    <property type="entry name" value="MFS_trans_sf"/>
</dbReference>
<evidence type="ECO:0000256" key="2">
    <source>
        <dbReference type="ARBA" id="ARBA00022448"/>
    </source>
</evidence>
<keyword evidence="9" id="KW-1185">Reference proteome</keyword>
<evidence type="ECO:0000256" key="7">
    <source>
        <dbReference type="SAM" id="Phobius"/>
    </source>
</evidence>
<dbReference type="InterPro" id="IPR011701">
    <property type="entry name" value="MFS"/>
</dbReference>
<keyword evidence="2" id="KW-0813">Transport</keyword>
<feature type="transmembrane region" description="Helical" evidence="7">
    <location>
        <begin position="229"/>
        <end position="252"/>
    </location>
</feature>
<comment type="caution">
    <text evidence="8">The sequence shown here is derived from an EMBL/GenBank/DDBJ whole genome shotgun (WGS) entry which is preliminary data.</text>
</comment>
<feature type="transmembrane region" description="Helical" evidence="7">
    <location>
        <begin position="374"/>
        <end position="399"/>
    </location>
</feature>
<keyword evidence="4 7" id="KW-0812">Transmembrane</keyword>
<feature type="transmembrane region" description="Helical" evidence="7">
    <location>
        <begin position="55"/>
        <end position="74"/>
    </location>
</feature>
<evidence type="ECO:0000256" key="6">
    <source>
        <dbReference type="ARBA" id="ARBA00023136"/>
    </source>
</evidence>
<dbReference type="EMBL" id="QAOG01000002">
    <property type="protein sequence ID" value="PTQ61024.1"/>
    <property type="molecule type" value="Genomic_DNA"/>
</dbReference>
<keyword evidence="5 7" id="KW-1133">Transmembrane helix</keyword>
<evidence type="ECO:0000256" key="5">
    <source>
        <dbReference type="ARBA" id="ARBA00022989"/>
    </source>
</evidence>
<feature type="transmembrane region" description="Helical" evidence="7">
    <location>
        <begin position="295"/>
        <end position="317"/>
    </location>
</feature>
<keyword evidence="6 7" id="KW-0472">Membrane</keyword>
<dbReference type="GO" id="GO:0022857">
    <property type="term" value="F:transmembrane transporter activity"/>
    <property type="evidence" value="ECO:0007669"/>
    <property type="project" value="InterPro"/>
</dbReference>
<feature type="transmembrane region" description="Helical" evidence="7">
    <location>
        <begin position="86"/>
        <end position="105"/>
    </location>
</feature>
<dbReference type="GO" id="GO:0005886">
    <property type="term" value="C:plasma membrane"/>
    <property type="evidence" value="ECO:0007669"/>
    <property type="project" value="UniProtKB-SubCell"/>
</dbReference>
<sequence>MLNALGLLKQRRFLPLFTTQFLGAFNDNLFKTSMVLFATYAVFNDPKMEANFNALATGLGILPFFLLSALAGQLADSHDKARIIRIVKTVEIGIMLLGATGLMVARAGHPSLGIGLMLGAVLCLGVHSTFFGPIKYAILPQHLAPGDVLGGTGLVEAGTYLAILLGTVTAGWIPIEGAAASVLIVAVIGWFSGRQVPPAPREGPPLKLDYNPFTASWRLISATLHIPRLFLAIIAISFFWTIGAVLIIVFPPLVKNVLTADERVASFVIAVFSVGVAIGSVVINSMLRGRISAKFSPASVIAMGGFVVLFSFLARNWTPAPPGQFYDWAGFIRQPGAIPVLATLLAIAITGGMFVVPLYAFLTTTVERDQTARTVAANNVVNSGAMTIGSILVIGITALGVTPENMLFLVAAMCLVSAWLAQKLHLACDDDANGCLPGLHH</sequence>
<feature type="transmembrane region" description="Helical" evidence="7">
    <location>
        <begin position="21"/>
        <end position="43"/>
    </location>
</feature>
<evidence type="ECO:0000256" key="4">
    <source>
        <dbReference type="ARBA" id="ARBA00022692"/>
    </source>
</evidence>
<protein>
    <submittedName>
        <fullName evidence="8">MFS transporter</fullName>
    </submittedName>
</protein>
<dbReference type="CDD" id="cd06173">
    <property type="entry name" value="MFS_MefA_like"/>
    <property type="match status" value="1"/>
</dbReference>
<keyword evidence="3" id="KW-1003">Cell membrane</keyword>
<dbReference type="Gene3D" id="1.20.1250.20">
    <property type="entry name" value="MFS general substrate transporter like domains"/>
    <property type="match status" value="1"/>
</dbReference>
<dbReference type="AlphaFoldDB" id="A0A2T5GNW8"/>
<reference evidence="8 9" key="1">
    <citation type="submission" date="2018-04" db="EMBL/GenBank/DDBJ databases">
        <title>Genomic Encyclopedia of Type Strains, Phase III (KMG-III): the genomes of soil and plant-associated and newly described type strains.</title>
        <authorList>
            <person name="Whitman W."/>
        </authorList>
    </citation>
    <scope>NUCLEOTIDE SEQUENCE [LARGE SCALE GENOMIC DNA]</scope>
    <source>
        <strain evidence="8 9">MA101b</strain>
    </source>
</reference>
<proteinExistence type="predicted"/>
<feature type="transmembrane region" description="Helical" evidence="7">
    <location>
        <begin position="171"/>
        <end position="191"/>
    </location>
</feature>